<reference evidence="1 2" key="1">
    <citation type="submission" date="2016-03" db="EMBL/GenBank/DDBJ databases">
        <title>Comparative genomics of Pseudogymnoascus destructans, the fungus causing white-nose syndrome of bats.</title>
        <authorList>
            <person name="Palmer J.M."/>
            <person name="Drees K.P."/>
            <person name="Foster J.T."/>
            <person name="Lindner D.L."/>
        </authorList>
    </citation>
    <scope>NUCLEOTIDE SEQUENCE [LARGE SCALE GENOMIC DNA]</scope>
    <source>
        <strain evidence="1 2">UAMH 10579</strain>
    </source>
</reference>
<evidence type="ECO:0000313" key="2">
    <source>
        <dbReference type="Proteomes" id="UP000091956"/>
    </source>
</evidence>
<dbReference type="Pfam" id="PF12013">
    <property type="entry name" value="OrsD"/>
    <property type="match status" value="1"/>
</dbReference>
<dbReference type="EMBL" id="KV460231">
    <property type="protein sequence ID" value="OBT96038.1"/>
    <property type="molecule type" value="Genomic_DNA"/>
</dbReference>
<dbReference type="STRING" id="342668.A0A1B8GJN9"/>
<dbReference type="OrthoDB" id="3434437at2759"/>
<dbReference type="RefSeq" id="XP_018129771.1">
    <property type="nucleotide sequence ID" value="XM_018276132.2"/>
</dbReference>
<dbReference type="GeneID" id="28840078"/>
<dbReference type="AlphaFoldDB" id="A0A1B8GJN9"/>
<reference evidence="2" key="2">
    <citation type="journal article" date="2018" name="Nat. Commun.">
        <title>Extreme sensitivity to ultraviolet light in the fungal pathogen causing white-nose syndrome of bats.</title>
        <authorList>
            <person name="Palmer J.M."/>
            <person name="Drees K.P."/>
            <person name="Foster J.T."/>
            <person name="Lindner D.L."/>
        </authorList>
    </citation>
    <scope>NUCLEOTIDE SEQUENCE [LARGE SCALE GENOMIC DNA]</scope>
    <source>
        <strain evidence="2">UAMH 10579</strain>
    </source>
</reference>
<gene>
    <name evidence="1" type="ORF">VE01_06692</name>
</gene>
<accession>A0A1B8GJN9</accession>
<sequence length="257" mass="28357">MDFLEFNPNFGVLICTRCKFALAPGTVGSHLSNLHKDQVTLSERRDCIALWANKPIQPAEVIQQLDVPEDARPVPKLALYSNGADVAKGRATAFPTVTLSPVWYQAFHVSNFRRNFRVAVPLELGNSATSSSPPPPPASLEGQVELQLTEKMRVSDEAASSVLQRPPEQSAWLQTTEWVRYLQGRNLGAAAWLIALPHSSSKPEPDLIAILDSFDRLVEQARESIKQGKINAFDQQRISSFLRSGSRTSKASDRPSP</sequence>
<name>A0A1B8GJN9_9PEZI</name>
<dbReference type="InterPro" id="IPR022698">
    <property type="entry name" value="OrsD"/>
</dbReference>
<protein>
    <submittedName>
        <fullName evidence="1">Uncharacterized protein</fullName>
    </submittedName>
</protein>
<evidence type="ECO:0000313" key="1">
    <source>
        <dbReference type="EMBL" id="OBT96038.1"/>
    </source>
</evidence>
<proteinExistence type="predicted"/>
<organism evidence="1 2">
    <name type="scientific">Pseudogymnoascus verrucosus</name>
    <dbReference type="NCBI Taxonomy" id="342668"/>
    <lineage>
        <taxon>Eukaryota</taxon>
        <taxon>Fungi</taxon>
        <taxon>Dikarya</taxon>
        <taxon>Ascomycota</taxon>
        <taxon>Pezizomycotina</taxon>
        <taxon>Leotiomycetes</taxon>
        <taxon>Thelebolales</taxon>
        <taxon>Thelebolaceae</taxon>
        <taxon>Pseudogymnoascus</taxon>
    </lineage>
</organism>
<dbReference type="Proteomes" id="UP000091956">
    <property type="component" value="Unassembled WGS sequence"/>
</dbReference>
<keyword evidence="2" id="KW-1185">Reference proteome</keyword>